<dbReference type="GO" id="GO:0016994">
    <property type="term" value="F:precorrin-6A reductase activity"/>
    <property type="evidence" value="ECO:0007669"/>
    <property type="project" value="UniProtKB-EC"/>
</dbReference>
<protein>
    <submittedName>
        <fullName evidence="4">Precorrin-6A reductase</fullName>
        <ecNumber evidence="4">1.3.1.54</ecNumber>
    </submittedName>
</protein>
<comment type="pathway">
    <text evidence="1">Cofactor biosynthesis; adenosylcobalamin biosynthesis.</text>
</comment>
<accession>A0ABT2T9Y9</accession>
<dbReference type="Proteomes" id="UP001652394">
    <property type="component" value="Unassembled WGS sequence"/>
</dbReference>
<evidence type="ECO:0000313" key="4">
    <source>
        <dbReference type="EMBL" id="MCU6746529.1"/>
    </source>
</evidence>
<dbReference type="InterPro" id="IPR003723">
    <property type="entry name" value="Precorrin-6x_reduct"/>
</dbReference>
<reference evidence="4 5" key="1">
    <citation type="journal article" date="2021" name="ISME Commun">
        <title>Automated analysis of genomic sequences facilitates high-throughput and comprehensive description of bacteria.</title>
        <authorList>
            <person name="Hitch T.C.A."/>
        </authorList>
    </citation>
    <scope>NUCLEOTIDE SEQUENCE [LARGE SCALE GENOMIC DNA]</scope>
    <source>
        <strain evidence="4 5">H2_18</strain>
    </source>
</reference>
<evidence type="ECO:0000256" key="1">
    <source>
        <dbReference type="ARBA" id="ARBA00004953"/>
    </source>
</evidence>
<keyword evidence="2" id="KW-0169">Cobalamin biosynthesis</keyword>
<evidence type="ECO:0000256" key="2">
    <source>
        <dbReference type="ARBA" id="ARBA00022573"/>
    </source>
</evidence>
<sequence length="255" mass="28597">MKKILVFAGTTEGRLIAKRAGELCLDCYVSTATEYGKEILGHIEHVNRMSGRMEVSQMCAFIWDKKIELVIDATHPFAREVTENIQKACRKADCEYVRCLREKEEEDSGGGMKVFASVREAAAFLKDTKGNILLTTGTKELKEYRRIPGFEKRCYARVLSTVSSVKQAAELGFEGKHLIAMQGPFSKEMNIALLRQVKAAYFVTKESGQAGGFQEKRQAAEETGTELVVIRRPREEGKNLAEVLEYLAYLAKVPD</sequence>
<evidence type="ECO:0000313" key="5">
    <source>
        <dbReference type="Proteomes" id="UP001652394"/>
    </source>
</evidence>
<evidence type="ECO:0000256" key="3">
    <source>
        <dbReference type="ARBA" id="ARBA00023002"/>
    </source>
</evidence>
<keyword evidence="3 4" id="KW-0560">Oxidoreductase</keyword>
<dbReference type="PROSITE" id="PS51014">
    <property type="entry name" value="COBK_CBIJ"/>
    <property type="match status" value="1"/>
</dbReference>
<dbReference type="EC" id="1.3.1.54" evidence="4"/>
<proteinExistence type="predicted"/>
<dbReference type="RefSeq" id="WP_059068746.1">
    <property type="nucleotide sequence ID" value="NZ_JAOQJX010000002.1"/>
</dbReference>
<dbReference type="EMBL" id="JAOQJX010000002">
    <property type="protein sequence ID" value="MCU6746529.1"/>
    <property type="molecule type" value="Genomic_DNA"/>
</dbReference>
<comment type="caution">
    <text evidence="4">The sequence shown here is derived from an EMBL/GenBank/DDBJ whole genome shotgun (WGS) entry which is preliminary data.</text>
</comment>
<name>A0ABT2T9Y9_9FIRM</name>
<dbReference type="PANTHER" id="PTHR36925:SF1">
    <property type="entry name" value="COBALT-PRECORRIN-6A REDUCTASE"/>
    <property type="match status" value="1"/>
</dbReference>
<organism evidence="4 5">
    <name type="scientific">Faecalicatena acetigenes</name>
    <dbReference type="NCBI Taxonomy" id="2981790"/>
    <lineage>
        <taxon>Bacteria</taxon>
        <taxon>Bacillati</taxon>
        <taxon>Bacillota</taxon>
        <taxon>Clostridia</taxon>
        <taxon>Lachnospirales</taxon>
        <taxon>Lachnospiraceae</taxon>
        <taxon>Faecalicatena</taxon>
    </lineage>
</organism>
<dbReference type="NCBIfam" id="TIGR00715">
    <property type="entry name" value="precor6x_red"/>
    <property type="match status" value="1"/>
</dbReference>
<gene>
    <name evidence="4" type="primary">cobK</name>
    <name evidence="4" type="ORF">OCV51_02460</name>
</gene>
<keyword evidence="5" id="KW-1185">Reference proteome</keyword>
<dbReference type="PANTHER" id="PTHR36925">
    <property type="entry name" value="COBALT-PRECORRIN-6A REDUCTASE"/>
    <property type="match status" value="1"/>
</dbReference>
<dbReference type="Pfam" id="PF02571">
    <property type="entry name" value="CbiJ"/>
    <property type="match status" value="1"/>
</dbReference>